<dbReference type="STRING" id="42253.NITMOv2_3265"/>
<dbReference type="InterPro" id="IPR011006">
    <property type="entry name" value="CheY-like_superfamily"/>
</dbReference>
<dbReference type="InterPro" id="IPR005467">
    <property type="entry name" value="His_kinase_dom"/>
</dbReference>
<keyword evidence="3 4" id="KW-0597">Phosphoprotein</keyword>
<dbReference type="SUPFAM" id="SSF47384">
    <property type="entry name" value="Homodimeric domain of signal transducing histidine kinase"/>
    <property type="match status" value="1"/>
</dbReference>
<dbReference type="SUPFAM" id="SSF52172">
    <property type="entry name" value="CheY-like"/>
    <property type="match status" value="2"/>
</dbReference>
<dbReference type="SMART" id="SM00387">
    <property type="entry name" value="HATPase_c"/>
    <property type="match status" value="1"/>
</dbReference>
<dbReference type="CDD" id="cd00156">
    <property type="entry name" value="REC"/>
    <property type="match status" value="1"/>
</dbReference>
<evidence type="ECO:0000313" key="8">
    <source>
        <dbReference type="EMBL" id="ALA59660.1"/>
    </source>
</evidence>
<evidence type="ECO:0000313" key="9">
    <source>
        <dbReference type="Proteomes" id="UP000069205"/>
    </source>
</evidence>
<keyword evidence="5" id="KW-0175">Coiled coil</keyword>
<dbReference type="EC" id="2.7.13.3" evidence="2"/>
<evidence type="ECO:0000256" key="2">
    <source>
        <dbReference type="ARBA" id="ARBA00012438"/>
    </source>
</evidence>
<feature type="domain" description="Response regulatory" evidence="7">
    <location>
        <begin position="3"/>
        <end position="120"/>
    </location>
</feature>
<evidence type="ECO:0000256" key="1">
    <source>
        <dbReference type="ARBA" id="ARBA00000085"/>
    </source>
</evidence>
<dbReference type="InterPro" id="IPR003594">
    <property type="entry name" value="HATPase_dom"/>
</dbReference>
<dbReference type="Gene3D" id="3.30.565.10">
    <property type="entry name" value="Histidine kinase-like ATPase, C-terminal domain"/>
    <property type="match status" value="1"/>
</dbReference>
<gene>
    <name evidence="8" type="ORF">NITMOv2_3265</name>
</gene>
<dbReference type="InterPro" id="IPR003661">
    <property type="entry name" value="HisK_dim/P_dom"/>
</dbReference>
<dbReference type="Proteomes" id="UP000069205">
    <property type="component" value="Chromosome"/>
</dbReference>
<name>A0A0K2GFC1_NITMO</name>
<evidence type="ECO:0000256" key="5">
    <source>
        <dbReference type="SAM" id="Coils"/>
    </source>
</evidence>
<dbReference type="PRINTS" id="PR00344">
    <property type="entry name" value="BCTRLSENSOR"/>
</dbReference>
<sequence length="525" mass="56702">MMHVLLIEDNEDDACLIRELLREKEDAGIQLEWADRLSGGLTQLAQGRHDLVLLDLSLPDSHGLATFETLHSRAQDVPIVVLTGLDDEGLASQAVRGGAQDYLVKGRLDSHLLTRAVRYAVERKQAERALRDSEARLRQSQKMEGIGQLAGGIAHDFNNLLTVINSYSDMLLGDIGFSDPFVRNGLDQIKEAGHRAASLTRQLLAFSRRQLLEPKVLDLNEVASNMTKLLRRLIGEDIALILCPDPTLGRVKVDPGQMEQIIMNLAVNARDAMPGGGELTIETRNVELSGAVTSNDLSLEPGSYVMLAVSDTGCGMDGETQARIFEPFFTTKGPGRGTGLGLATVHGIVKQSGGSIVVLSEPGKGTTFKIYLPRFEGAAEQPAPLSAPTASLRGAETILLVEDEEMVRALAQAILERQGYAVLAPKNVSDALRIVEEDPRPLHLLLTDTIMPGMSGPELAQRACSIRRGLRVLYMSGYTDKAFAPGAVQAPGPAFLQKPFTPDTLGRKVREILAAPHPNLAGRAA</sequence>
<dbReference type="Pfam" id="PF00512">
    <property type="entry name" value="HisKA"/>
    <property type="match status" value="1"/>
</dbReference>
<dbReference type="KEGG" id="nmv:NITMOv2_3265"/>
<evidence type="ECO:0000259" key="7">
    <source>
        <dbReference type="PROSITE" id="PS50110"/>
    </source>
</evidence>
<accession>A0A0K2GFC1</accession>
<dbReference type="AlphaFoldDB" id="A0A0K2GFC1"/>
<dbReference type="Pfam" id="PF02518">
    <property type="entry name" value="HATPase_c"/>
    <property type="match status" value="1"/>
</dbReference>
<dbReference type="InterPro" id="IPR001789">
    <property type="entry name" value="Sig_transdc_resp-reg_receiver"/>
</dbReference>
<comment type="catalytic activity">
    <reaction evidence="1">
        <text>ATP + protein L-histidine = ADP + protein N-phospho-L-histidine.</text>
        <dbReference type="EC" id="2.7.13.3"/>
    </reaction>
</comment>
<feature type="coiled-coil region" evidence="5">
    <location>
        <begin position="116"/>
        <end position="143"/>
    </location>
</feature>
<protein>
    <recommendedName>
        <fullName evidence="2">histidine kinase</fullName>
        <ecNumber evidence="2">2.7.13.3</ecNumber>
    </recommendedName>
</protein>
<dbReference type="InterPro" id="IPR036097">
    <property type="entry name" value="HisK_dim/P_sf"/>
</dbReference>
<keyword evidence="8" id="KW-0808">Transferase</keyword>
<dbReference type="GO" id="GO:0000155">
    <property type="term" value="F:phosphorelay sensor kinase activity"/>
    <property type="evidence" value="ECO:0007669"/>
    <property type="project" value="InterPro"/>
</dbReference>
<dbReference type="Gene3D" id="1.10.287.130">
    <property type="match status" value="1"/>
</dbReference>
<dbReference type="PROSITE" id="PS50110">
    <property type="entry name" value="RESPONSE_REGULATORY"/>
    <property type="match status" value="2"/>
</dbReference>
<dbReference type="CDD" id="cd00082">
    <property type="entry name" value="HisKA"/>
    <property type="match status" value="1"/>
</dbReference>
<keyword evidence="9" id="KW-1185">Reference proteome</keyword>
<dbReference type="RefSeq" id="WP_053380634.1">
    <property type="nucleotide sequence ID" value="NZ_CP011801.1"/>
</dbReference>
<dbReference type="PROSITE" id="PS50109">
    <property type="entry name" value="HIS_KIN"/>
    <property type="match status" value="1"/>
</dbReference>
<evidence type="ECO:0000256" key="4">
    <source>
        <dbReference type="PROSITE-ProRule" id="PRU00169"/>
    </source>
</evidence>
<evidence type="ECO:0000259" key="6">
    <source>
        <dbReference type="PROSITE" id="PS50109"/>
    </source>
</evidence>
<dbReference type="PANTHER" id="PTHR43065:SF42">
    <property type="entry name" value="TWO-COMPONENT SENSOR PPRA"/>
    <property type="match status" value="1"/>
</dbReference>
<dbReference type="SUPFAM" id="SSF55874">
    <property type="entry name" value="ATPase domain of HSP90 chaperone/DNA topoisomerase II/histidine kinase"/>
    <property type="match status" value="1"/>
</dbReference>
<dbReference type="EMBL" id="CP011801">
    <property type="protein sequence ID" value="ALA59660.1"/>
    <property type="molecule type" value="Genomic_DNA"/>
</dbReference>
<dbReference type="OrthoDB" id="9770473at2"/>
<keyword evidence="8" id="KW-0418">Kinase</keyword>
<dbReference type="SMART" id="SM00448">
    <property type="entry name" value="REC"/>
    <property type="match status" value="2"/>
</dbReference>
<proteinExistence type="predicted"/>
<organism evidence="8 9">
    <name type="scientific">Nitrospira moscoviensis</name>
    <dbReference type="NCBI Taxonomy" id="42253"/>
    <lineage>
        <taxon>Bacteria</taxon>
        <taxon>Pseudomonadati</taxon>
        <taxon>Nitrospirota</taxon>
        <taxon>Nitrospiria</taxon>
        <taxon>Nitrospirales</taxon>
        <taxon>Nitrospiraceae</taxon>
        <taxon>Nitrospira</taxon>
    </lineage>
</organism>
<evidence type="ECO:0000256" key="3">
    <source>
        <dbReference type="ARBA" id="ARBA00022553"/>
    </source>
</evidence>
<dbReference type="PATRIC" id="fig|42253.5.peg.3218"/>
<feature type="modified residue" description="4-aspartylphosphate" evidence="4">
    <location>
        <position position="448"/>
    </location>
</feature>
<dbReference type="Pfam" id="PF00072">
    <property type="entry name" value="Response_reg"/>
    <property type="match status" value="2"/>
</dbReference>
<feature type="domain" description="Response regulatory" evidence="7">
    <location>
        <begin position="397"/>
        <end position="513"/>
    </location>
</feature>
<feature type="modified residue" description="4-aspartylphosphate" evidence="4">
    <location>
        <position position="55"/>
    </location>
</feature>
<reference evidence="8 9" key="1">
    <citation type="journal article" date="2015" name="Proc. Natl. Acad. Sci. U.S.A.">
        <title>Expanded metabolic versatility of ubiquitous nitrite-oxidizing bacteria from the genus Nitrospira.</title>
        <authorList>
            <person name="Koch H."/>
            <person name="Lucker S."/>
            <person name="Albertsen M."/>
            <person name="Kitzinger K."/>
            <person name="Herbold C."/>
            <person name="Spieck E."/>
            <person name="Nielsen P.H."/>
            <person name="Wagner M."/>
            <person name="Daims H."/>
        </authorList>
    </citation>
    <scope>NUCLEOTIDE SEQUENCE [LARGE SCALE GENOMIC DNA]</scope>
    <source>
        <strain evidence="8 9">NSP M-1</strain>
    </source>
</reference>
<dbReference type="InterPro" id="IPR036890">
    <property type="entry name" value="HATPase_C_sf"/>
</dbReference>
<dbReference type="SMART" id="SM00388">
    <property type="entry name" value="HisKA"/>
    <property type="match status" value="1"/>
</dbReference>
<feature type="domain" description="Histidine kinase" evidence="6">
    <location>
        <begin position="152"/>
        <end position="376"/>
    </location>
</feature>
<dbReference type="PANTHER" id="PTHR43065">
    <property type="entry name" value="SENSOR HISTIDINE KINASE"/>
    <property type="match status" value="1"/>
</dbReference>
<dbReference type="Gene3D" id="3.40.50.2300">
    <property type="match status" value="2"/>
</dbReference>
<dbReference type="InterPro" id="IPR004358">
    <property type="entry name" value="Sig_transdc_His_kin-like_C"/>
</dbReference>